<organism evidence="1 2">
    <name type="scientific">Bodo saltans</name>
    <name type="common">Flagellated protozoan</name>
    <dbReference type="NCBI Taxonomy" id="75058"/>
    <lineage>
        <taxon>Eukaryota</taxon>
        <taxon>Discoba</taxon>
        <taxon>Euglenozoa</taxon>
        <taxon>Kinetoplastea</taxon>
        <taxon>Metakinetoplastina</taxon>
        <taxon>Eubodonida</taxon>
        <taxon>Bodonidae</taxon>
        <taxon>Bodo</taxon>
    </lineage>
</organism>
<keyword evidence="2" id="KW-1185">Reference proteome</keyword>
<accession>A0A0S4IMD5</accession>
<dbReference type="AlphaFoldDB" id="A0A0S4IMD5"/>
<dbReference type="Proteomes" id="UP000051952">
    <property type="component" value="Unassembled WGS sequence"/>
</dbReference>
<evidence type="ECO:0000313" key="2">
    <source>
        <dbReference type="Proteomes" id="UP000051952"/>
    </source>
</evidence>
<name>A0A0S4IMD5_BODSA</name>
<proteinExistence type="predicted"/>
<evidence type="ECO:0000313" key="1">
    <source>
        <dbReference type="EMBL" id="CUE72663.1"/>
    </source>
</evidence>
<protein>
    <submittedName>
        <fullName evidence="1">Uncharacterized protein</fullName>
    </submittedName>
</protein>
<gene>
    <name evidence="1" type="ORF">BSAL_54385</name>
</gene>
<reference evidence="2" key="1">
    <citation type="submission" date="2015-09" db="EMBL/GenBank/DDBJ databases">
        <authorList>
            <consortium name="Pathogen Informatics"/>
        </authorList>
    </citation>
    <scope>NUCLEOTIDE SEQUENCE [LARGE SCALE GENOMIC DNA]</scope>
    <source>
        <strain evidence="2">Lake Konstanz</strain>
    </source>
</reference>
<sequence>MHGGQPSLVTKASPHWYNALRRRYWYAVPEDRYRPCTFLEELRESNKNSGNKGDMSKACDDLVTNVDAFAASNETTLRGYCVQQLTFLLLQSNDEFTSMLITRRHIALALRMCVGIASKLISNPTTNAMDGASIRVEAMARIKTVLTELSEDRDWK</sequence>
<dbReference type="EMBL" id="CYKH01000133">
    <property type="protein sequence ID" value="CUE72663.1"/>
    <property type="molecule type" value="Genomic_DNA"/>
</dbReference>
<dbReference type="VEuPathDB" id="TriTrypDB:BSAL_54385"/>